<dbReference type="Pfam" id="PF22834">
    <property type="entry name" value="Polo_box_4"/>
    <property type="match status" value="1"/>
</dbReference>
<dbReference type="Proteomes" id="UP001181693">
    <property type="component" value="Unassembled WGS sequence"/>
</dbReference>
<name>A0AAV3ANK8_PYXAD</name>
<evidence type="ECO:0000259" key="3">
    <source>
        <dbReference type="Pfam" id="PF15025"/>
    </source>
</evidence>
<feature type="compositionally biased region" description="Polar residues" evidence="1">
    <location>
        <begin position="159"/>
        <end position="176"/>
    </location>
</feature>
<dbReference type="Pfam" id="PF15025">
    <property type="entry name" value="C5orf34-like_N"/>
    <property type="match status" value="1"/>
</dbReference>
<accession>A0AAV3ANK8</accession>
<evidence type="ECO:0000259" key="2">
    <source>
        <dbReference type="Pfam" id="PF15016"/>
    </source>
</evidence>
<evidence type="ECO:0000259" key="5">
    <source>
        <dbReference type="Pfam" id="PF22834"/>
    </source>
</evidence>
<comment type="caution">
    <text evidence="6">The sequence shown here is derived from an EMBL/GenBank/DDBJ whole genome shotgun (WGS) entry which is preliminary data.</text>
</comment>
<evidence type="ECO:0000259" key="4">
    <source>
        <dbReference type="Pfam" id="PF22833"/>
    </source>
</evidence>
<protein>
    <recommendedName>
        <fullName evidence="8">DUF4524 domain-containing protein</fullName>
    </recommendedName>
</protein>
<evidence type="ECO:0000313" key="6">
    <source>
        <dbReference type="EMBL" id="DBA23708.1"/>
    </source>
</evidence>
<dbReference type="InterPro" id="IPR027830">
    <property type="entry name" value="C5orf34-like_N"/>
</dbReference>
<feature type="domain" description="C5orf34-like C-terminal" evidence="2">
    <location>
        <begin position="421"/>
        <end position="522"/>
    </location>
</feature>
<dbReference type="InterPro" id="IPR027865">
    <property type="entry name" value="C5orf34-like_C"/>
</dbReference>
<dbReference type="AlphaFoldDB" id="A0AAV3ANK8"/>
<evidence type="ECO:0000256" key="1">
    <source>
        <dbReference type="SAM" id="MobiDB-lite"/>
    </source>
</evidence>
<feature type="domain" description="C5orf34-like second" evidence="4">
    <location>
        <begin position="122"/>
        <end position="230"/>
    </location>
</feature>
<dbReference type="Pfam" id="PF22833">
    <property type="entry name" value="C5orf34_2nd"/>
    <property type="match status" value="1"/>
</dbReference>
<dbReference type="InterPro" id="IPR053900">
    <property type="entry name" value="C5orf34-like_dom"/>
</dbReference>
<evidence type="ECO:0000313" key="7">
    <source>
        <dbReference type="Proteomes" id="UP001181693"/>
    </source>
</evidence>
<gene>
    <name evidence="6" type="ORF">GDO54_014598</name>
</gene>
<reference evidence="6" key="1">
    <citation type="thesis" date="2020" institute="ProQuest LLC" country="789 East Eisenhower Parkway, Ann Arbor, MI, USA">
        <title>Comparative Genomics and Chromosome Evolution.</title>
        <authorList>
            <person name="Mudd A.B."/>
        </authorList>
    </citation>
    <scope>NUCLEOTIDE SEQUENCE</scope>
    <source>
        <strain evidence="6">1538</strain>
        <tissue evidence="6">Blood</tissue>
    </source>
</reference>
<sequence>MTMSAGCSLLLFCDDSVEVHYGDKGRLCLSPCGAEFMCEKPLPEAHPVHKPQRRRHRTEFVTSSCKDQVLEALNFRNTFALHPFLPSNLIPSGKRTRLMTKISEITWPSMEDDTGCVTRLEDGTVKVSSVDGHAHLYMSIYQQEFSVEYLCELSHSCMPKSQNKENPVSNDTNPANGKTKDRKNWKYSSCVLQEDSKSCATNHAFHYTWLVQRYSVASCPHTFQHAMNLALHFHRQSMLRNTDGSSDICTIIEDDESSKHLRNGAVSILPHTLPLSCPEPHLHRWNFSQSTMEQEDFLMTHPVPLKVVIYNGVLYRFFLDGPLSVEIYPGDGSVFRSEGDNIGKYFKHFYLNDKTGQVEDRLYTVRDLPPDKPRALYSVRSIISQARRFLELCCSKKLSLNSLSYTCCWKTESGADSGVTMPVVLEQCFMPDKGKFAVYSDNMVLASFIDGVVLFMIWSFTNFNKEEVLKDSMSVSHSSVQKHDHLCWCRLQFPNGASKLVELESPGEYVSYIRPAVAWCRSLDDRSQRNIPAPVVTENWLVEAELKKIQRFQFLLENGNTGSNKANVKLCSQPDNDDGLQEEMSAINIHSILEKTSKAIRDIDILLSSRK</sequence>
<keyword evidence="7" id="KW-1185">Reference proteome</keyword>
<feature type="domain" description="C5orf34-like" evidence="5">
    <location>
        <begin position="305"/>
        <end position="390"/>
    </location>
</feature>
<dbReference type="Pfam" id="PF15016">
    <property type="entry name" value="C5orf34_C"/>
    <property type="match status" value="1"/>
</dbReference>
<evidence type="ECO:0008006" key="8">
    <source>
        <dbReference type="Google" id="ProtNLM"/>
    </source>
</evidence>
<dbReference type="InterPro" id="IPR053901">
    <property type="entry name" value="C5orf34-like"/>
</dbReference>
<dbReference type="InterPro" id="IPR053899">
    <property type="entry name" value="C5orf34-like_2nd"/>
</dbReference>
<feature type="domain" description="C5orf34-like N-terminal" evidence="3">
    <location>
        <begin position="10"/>
        <end position="77"/>
    </location>
</feature>
<organism evidence="6 7">
    <name type="scientific">Pyxicephalus adspersus</name>
    <name type="common">African bullfrog</name>
    <dbReference type="NCBI Taxonomy" id="30357"/>
    <lineage>
        <taxon>Eukaryota</taxon>
        <taxon>Metazoa</taxon>
        <taxon>Chordata</taxon>
        <taxon>Craniata</taxon>
        <taxon>Vertebrata</taxon>
        <taxon>Euteleostomi</taxon>
        <taxon>Amphibia</taxon>
        <taxon>Batrachia</taxon>
        <taxon>Anura</taxon>
        <taxon>Neobatrachia</taxon>
        <taxon>Ranoidea</taxon>
        <taxon>Pyxicephalidae</taxon>
        <taxon>Pyxicephalinae</taxon>
        <taxon>Pyxicephalus</taxon>
    </lineage>
</organism>
<dbReference type="PANTHER" id="PTHR34531">
    <property type="entry name" value="ZGC:153352"/>
    <property type="match status" value="1"/>
</dbReference>
<proteinExistence type="predicted"/>
<dbReference type="EMBL" id="DYDO01000006">
    <property type="protein sequence ID" value="DBA23708.1"/>
    <property type="molecule type" value="Genomic_DNA"/>
</dbReference>
<dbReference type="PANTHER" id="PTHR34531:SF1">
    <property type="entry name" value="CHROMOSOME 5 OPEN READING FRAME 34"/>
    <property type="match status" value="1"/>
</dbReference>
<feature type="region of interest" description="Disordered" evidence="1">
    <location>
        <begin position="159"/>
        <end position="182"/>
    </location>
</feature>